<evidence type="ECO:0000313" key="4">
    <source>
        <dbReference type="Proteomes" id="UP000603317"/>
    </source>
</evidence>
<proteinExistence type="predicted"/>
<dbReference type="EMBL" id="BMID01000001">
    <property type="protein sequence ID" value="GGA00306.1"/>
    <property type="molecule type" value="Genomic_DNA"/>
</dbReference>
<dbReference type="RefSeq" id="WP_188641302.1">
    <property type="nucleotide sequence ID" value="NZ_BMID01000001.1"/>
</dbReference>
<protein>
    <submittedName>
        <fullName evidence="3">Uncharacterized protein</fullName>
    </submittedName>
</protein>
<keyword evidence="2" id="KW-0732">Signal</keyword>
<accession>A0ABQ1F6J6</accession>
<keyword evidence="1" id="KW-0175">Coiled coil</keyword>
<comment type="caution">
    <text evidence="3">The sequence shown here is derived from an EMBL/GenBank/DDBJ whole genome shotgun (WGS) entry which is preliminary data.</text>
</comment>
<feature type="signal peptide" evidence="2">
    <location>
        <begin position="1"/>
        <end position="21"/>
    </location>
</feature>
<evidence type="ECO:0000256" key="2">
    <source>
        <dbReference type="SAM" id="SignalP"/>
    </source>
</evidence>
<feature type="chain" id="PRO_5045629123" evidence="2">
    <location>
        <begin position="22"/>
        <end position="112"/>
    </location>
</feature>
<sequence>MKKTAILAFAAFASLATPVAAGTEAPMTYEEEYARVEERAIINVPIAGIENELWFDYRLDVIKAQKKLNEKLREADSIKDERRSWERYANELQKRRIAYVEAMAKLGFRLAY</sequence>
<organism evidence="3 4">
    <name type="scientific">Blastomonas marina</name>
    <dbReference type="NCBI Taxonomy" id="1867408"/>
    <lineage>
        <taxon>Bacteria</taxon>
        <taxon>Pseudomonadati</taxon>
        <taxon>Pseudomonadota</taxon>
        <taxon>Alphaproteobacteria</taxon>
        <taxon>Sphingomonadales</taxon>
        <taxon>Sphingomonadaceae</taxon>
        <taxon>Blastomonas</taxon>
    </lineage>
</organism>
<evidence type="ECO:0000256" key="1">
    <source>
        <dbReference type="SAM" id="Coils"/>
    </source>
</evidence>
<evidence type="ECO:0000313" key="3">
    <source>
        <dbReference type="EMBL" id="GGA00306.1"/>
    </source>
</evidence>
<name>A0ABQ1F6J6_9SPHN</name>
<dbReference type="Proteomes" id="UP000603317">
    <property type="component" value="Unassembled WGS sequence"/>
</dbReference>
<keyword evidence="4" id="KW-1185">Reference proteome</keyword>
<gene>
    <name evidence="3" type="ORF">GCM10010923_06110</name>
</gene>
<reference evidence="4" key="1">
    <citation type="journal article" date="2019" name="Int. J. Syst. Evol. Microbiol.">
        <title>The Global Catalogue of Microorganisms (GCM) 10K type strain sequencing project: providing services to taxonomists for standard genome sequencing and annotation.</title>
        <authorList>
            <consortium name="The Broad Institute Genomics Platform"/>
            <consortium name="The Broad Institute Genome Sequencing Center for Infectious Disease"/>
            <person name="Wu L."/>
            <person name="Ma J."/>
        </authorList>
    </citation>
    <scope>NUCLEOTIDE SEQUENCE [LARGE SCALE GENOMIC DNA]</scope>
    <source>
        <strain evidence="4">CGMCC 1.15297</strain>
    </source>
</reference>
<feature type="coiled-coil region" evidence="1">
    <location>
        <begin position="61"/>
        <end position="95"/>
    </location>
</feature>